<feature type="transmembrane region" description="Helical" evidence="6">
    <location>
        <begin position="86"/>
        <end position="104"/>
    </location>
</feature>
<keyword evidence="2 5" id="KW-0812">Transmembrane</keyword>
<feature type="transmembrane region" description="Helical" evidence="6">
    <location>
        <begin position="169"/>
        <end position="195"/>
    </location>
</feature>
<organism evidence="8 9">
    <name type="scientific">Halteria grandinella</name>
    <dbReference type="NCBI Taxonomy" id="5974"/>
    <lineage>
        <taxon>Eukaryota</taxon>
        <taxon>Sar</taxon>
        <taxon>Alveolata</taxon>
        <taxon>Ciliophora</taxon>
        <taxon>Intramacronucleata</taxon>
        <taxon>Spirotrichea</taxon>
        <taxon>Stichotrichia</taxon>
        <taxon>Sporadotrichida</taxon>
        <taxon>Halteriidae</taxon>
        <taxon>Halteria</taxon>
    </lineage>
</organism>
<gene>
    <name evidence="8" type="ORF">FGO68_gene2240</name>
</gene>
<keyword evidence="4 5" id="KW-0472">Membrane</keyword>
<dbReference type="InterPro" id="IPR006634">
    <property type="entry name" value="TLC-dom"/>
</dbReference>
<keyword evidence="9" id="KW-1185">Reference proteome</keyword>
<evidence type="ECO:0000256" key="1">
    <source>
        <dbReference type="ARBA" id="ARBA00004141"/>
    </source>
</evidence>
<dbReference type="Pfam" id="PF03798">
    <property type="entry name" value="TRAM_LAG1_CLN8"/>
    <property type="match status" value="1"/>
</dbReference>
<evidence type="ECO:0000256" key="2">
    <source>
        <dbReference type="ARBA" id="ARBA00022692"/>
    </source>
</evidence>
<dbReference type="PANTHER" id="PTHR12560:SF0">
    <property type="entry name" value="LD18904P"/>
    <property type="match status" value="1"/>
</dbReference>
<keyword evidence="3 6" id="KW-1133">Transmembrane helix</keyword>
<protein>
    <recommendedName>
        <fullName evidence="7">TLC domain-containing protein</fullName>
    </recommendedName>
</protein>
<dbReference type="GO" id="GO:0016020">
    <property type="term" value="C:membrane"/>
    <property type="evidence" value="ECO:0007669"/>
    <property type="project" value="UniProtKB-SubCell"/>
</dbReference>
<dbReference type="GO" id="GO:0005783">
    <property type="term" value="C:endoplasmic reticulum"/>
    <property type="evidence" value="ECO:0007669"/>
    <property type="project" value="TreeGrafter"/>
</dbReference>
<evidence type="ECO:0000313" key="9">
    <source>
        <dbReference type="Proteomes" id="UP000785679"/>
    </source>
</evidence>
<feature type="transmembrane region" description="Helical" evidence="6">
    <location>
        <begin position="261"/>
        <end position="281"/>
    </location>
</feature>
<evidence type="ECO:0000256" key="3">
    <source>
        <dbReference type="ARBA" id="ARBA00022989"/>
    </source>
</evidence>
<dbReference type="InterPro" id="IPR016439">
    <property type="entry name" value="Lag1/Lac1-like"/>
</dbReference>
<dbReference type="PROSITE" id="PS50922">
    <property type="entry name" value="TLC"/>
    <property type="match status" value="1"/>
</dbReference>
<evidence type="ECO:0000256" key="6">
    <source>
        <dbReference type="SAM" id="Phobius"/>
    </source>
</evidence>
<name>A0A8J8NCA4_HALGN</name>
<comment type="caution">
    <text evidence="8">The sequence shown here is derived from an EMBL/GenBank/DDBJ whole genome shotgun (WGS) entry which is preliminary data.</text>
</comment>
<dbReference type="OrthoDB" id="284421at2759"/>
<comment type="subcellular location">
    <subcellularLocation>
        <location evidence="1">Membrane</location>
        <topology evidence="1">Multi-pass membrane protein</topology>
    </subcellularLocation>
</comment>
<evidence type="ECO:0000313" key="8">
    <source>
        <dbReference type="EMBL" id="TNV72346.1"/>
    </source>
</evidence>
<dbReference type="PANTHER" id="PTHR12560">
    <property type="entry name" value="LONGEVITY ASSURANCE FACTOR 1 LAG1"/>
    <property type="match status" value="1"/>
</dbReference>
<dbReference type="EMBL" id="RRYP01022768">
    <property type="protein sequence ID" value="TNV72346.1"/>
    <property type="molecule type" value="Genomic_DNA"/>
</dbReference>
<evidence type="ECO:0000256" key="5">
    <source>
        <dbReference type="PROSITE-ProRule" id="PRU00205"/>
    </source>
</evidence>
<dbReference type="PIRSF" id="PIRSF005225">
    <property type="entry name" value="LAG1_LAC1"/>
    <property type="match status" value="1"/>
</dbReference>
<evidence type="ECO:0000256" key="4">
    <source>
        <dbReference type="ARBA" id="ARBA00023136"/>
    </source>
</evidence>
<reference evidence="8" key="1">
    <citation type="submission" date="2019-06" db="EMBL/GenBank/DDBJ databases">
        <authorList>
            <person name="Zheng W."/>
        </authorList>
    </citation>
    <scope>NUCLEOTIDE SEQUENCE</scope>
    <source>
        <strain evidence="8">QDHG01</strain>
    </source>
</reference>
<feature type="domain" description="TLC" evidence="7">
    <location>
        <begin position="78"/>
        <end position="289"/>
    </location>
</feature>
<proteinExistence type="predicted"/>
<dbReference type="GO" id="GO:0050291">
    <property type="term" value="F:sphingosine N-acyltransferase activity"/>
    <property type="evidence" value="ECO:0007669"/>
    <property type="project" value="InterPro"/>
</dbReference>
<feature type="transmembrane region" description="Helical" evidence="6">
    <location>
        <begin position="38"/>
        <end position="55"/>
    </location>
</feature>
<sequence length="310" mass="36626">MAFVVLILVPILYFSYQTVQMAIANKPESYKWPSLSDYKLMIVTTLFFLAMENGISKALTHKFEGICREQNDMEARKVRSQKAVKNIYKGFYFLGTTTFAYMLLKDSYIMPPMLGGNDSFYEHFTHYPYWEHPKYYTEFYMTCLGYNVAGLLQELFFEDRGRSDYLEMLIHHLITVYLVFFGYATNIFMGAPVILVHNASDTLISFVRVINESKYYEKGIFIFIPSLIVWIYMRCMTFPQLLYTVIFYTNHVYMPPLLMPLFRLCLCCLQCLHFYWTFLLFKIIYNFAFKGVADDIIDKNKVSNDKVKET</sequence>
<dbReference type="SMART" id="SM00724">
    <property type="entry name" value="TLC"/>
    <property type="match status" value="1"/>
</dbReference>
<dbReference type="Proteomes" id="UP000785679">
    <property type="component" value="Unassembled WGS sequence"/>
</dbReference>
<feature type="transmembrane region" description="Helical" evidence="6">
    <location>
        <begin position="215"/>
        <end position="233"/>
    </location>
</feature>
<evidence type="ECO:0000259" key="7">
    <source>
        <dbReference type="PROSITE" id="PS50922"/>
    </source>
</evidence>
<dbReference type="AlphaFoldDB" id="A0A8J8NCA4"/>
<dbReference type="GO" id="GO:0046513">
    <property type="term" value="P:ceramide biosynthetic process"/>
    <property type="evidence" value="ECO:0007669"/>
    <property type="project" value="InterPro"/>
</dbReference>
<accession>A0A8J8NCA4</accession>